<name>A0A8H5JL84_9HYPO</name>
<dbReference type="EMBL" id="JAAOAQ010000285">
    <property type="protein sequence ID" value="KAF5556832.1"/>
    <property type="molecule type" value="Genomic_DNA"/>
</dbReference>
<sequence>MQTFSIDNNMSLDVDYRRQYDALEHALAEQAIGTRLCTDCQAAKILDLFKPFGSCAQTPHPRKVLRFDSTADLALRSTCPLCRFLWTVIRDGNKNYCAASCQKVTHSLQDGQSTTSDPKSTKEKLQIELWLPQQLESGWIHARINGQNVARHISFGGVQFVHPKYADYQRIKAWLETCREKHQSCNEQQSITSSSLHGVSRSCLRLIDVESRRMVQTLHCVPFLTLSYVWGDAASRTFEEKALESESYHVTENVYPMARQPIALLDGRLPRTFEDAIEFTQRLGERYIWIDALCIPQDEPDIKAQQISQMDQIYSSSICTIVSLESGVEGGLPGSSYKSPRNVNQYFEQLPGGLKIASPLMSLRLLMEESAWETRAWTMQEHLLSRRTLFFGKQQVFFVCGEMTTKESWAKPHTKAYDLDDDPESFDEWAHYDLPLPTATPRHSLQQSYQTCASLYSQRNLTFPSDRFRAFEGLQARLSKLYLVKFIHAMPIDEEDFLRALLWRHSSMNQTLMRDLNSPSSTLRQWPHWTWLSHPGGVGYSPFMHWTHRRSYAKHLELPRPQAWYQGLNGQFCSLISAADMSNARVLKLSGLALDIDITKWSRRQGKYPPLEVWRNPNFSTARGSISFHIGMVVDDQRDGKFNLPEGTRYIRLLRLNPKDRPRMPWALTWNRPHHVLKPQPTPNDSSQLVLTSENGPTAETEFSSAIDWISRTDSLDEIEPDSALLVVGVAPPEIVTRRLGIAYVRMMDFLVAGAVVKEVLLGD</sequence>
<dbReference type="PANTHER" id="PTHR33112">
    <property type="entry name" value="DOMAIN PROTEIN, PUTATIVE-RELATED"/>
    <property type="match status" value="1"/>
</dbReference>
<reference evidence="2 3" key="1">
    <citation type="submission" date="2020-05" db="EMBL/GenBank/DDBJ databases">
        <title>Identification and distribution of gene clusters putatively required for synthesis of sphingolipid metabolism inhibitors in phylogenetically diverse species of the filamentous fungus Fusarium.</title>
        <authorList>
            <person name="Kim H.-S."/>
            <person name="Busman M."/>
            <person name="Brown D.W."/>
            <person name="Divon H."/>
            <person name="Uhlig S."/>
            <person name="Proctor R.H."/>
        </authorList>
    </citation>
    <scope>NUCLEOTIDE SEQUENCE [LARGE SCALE GENOMIC DNA]</scope>
    <source>
        <strain evidence="2 3">NRRL 13617</strain>
    </source>
</reference>
<evidence type="ECO:0000259" key="1">
    <source>
        <dbReference type="Pfam" id="PF06985"/>
    </source>
</evidence>
<evidence type="ECO:0000313" key="2">
    <source>
        <dbReference type="EMBL" id="KAF5556832.1"/>
    </source>
</evidence>
<dbReference type="Pfam" id="PF06985">
    <property type="entry name" value="HET"/>
    <property type="match status" value="1"/>
</dbReference>
<gene>
    <name evidence="2" type="ORF">FPHYL_7863</name>
</gene>
<organism evidence="2 3">
    <name type="scientific">Fusarium phyllophilum</name>
    <dbReference type="NCBI Taxonomy" id="47803"/>
    <lineage>
        <taxon>Eukaryota</taxon>
        <taxon>Fungi</taxon>
        <taxon>Dikarya</taxon>
        <taxon>Ascomycota</taxon>
        <taxon>Pezizomycotina</taxon>
        <taxon>Sordariomycetes</taxon>
        <taxon>Hypocreomycetidae</taxon>
        <taxon>Hypocreales</taxon>
        <taxon>Nectriaceae</taxon>
        <taxon>Fusarium</taxon>
        <taxon>Fusarium fujikuroi species complex</taxon>
    </lineage>
</organism>
<protein>
    <submittedName>
        <fullName evidence="2">Heterokaryon incompatibility (HET) domain-containing protein</fullName>
    </submittedName>
</protein>
<dbReference type="InterPro" id="IPR010730">
    <property type="entry name" value="HET"/>
</dbReference>
<dbReference type="AlphaFoldDB" id="A0A8H5JL84"/>
<feature type="domain" description="Heterokaryon incompatibility" evidence="1">
    <location>
        <begin position="223"/>
        <end position="381"/>
    </location>
</feature>
<dbReference type="OrthoDB" id="2975793at2759"/>
<accession>A0A8H5JL84</accession>
<keyword evidence="3" id="KW-1185">Reference proteome</keyword>
<comment type="caution">
    <text evidence="2">The sequence shown here is derived from an EMBL/GenBank/DDBJ whole genome shotgun (WGS) entry which is preliminary data.</text>
</comment>
<evidence type="ECO:0000313" key="3">
    <source>
        <dbReference type="Proteomes" id="UP000582016"/>
    </source>
</evidence>
<dbReference type="PANTHER" id="PTHR33112:SF16">
    <property type="entry name" value="HETEROKARYON INCOMPATIBILITY DOMAIN-CONTAINING PROTEIN"/>
    <property type="match status" value="1"/>
</dbReference>
<dbReference type="Proteomes" id="UP000582016">
    <property type="component" value="Unassembled WGS sequence"/>
</dbReference>
<proteinExistence type="predicted"/>